<dbReference type="AlphaFoldDB" id="A0A382JU70"/>
<keyword evidence="1" id="KW-1133">Transmembrane helix</keyword>
<gene>
    <name evidence="2" type="ORF">METZ01_LOCUS266965</name>
</gene>
<reference evidence="2" key="1">
    <citation type="submission" date="2018-05" db="EMBL/GenBank/DDBJ databases">
        <authorList>
            <person name="Lanie J.A."/>
            <person name="Ng W.-L."/>
            <person name="Kazmierczak K.M."/>
            <person name="Andrzejewski T.M."/>
            <person name="Davidsen T.M."/>
            <person name="Wayne K.J."/>
            <person name="Tettelin H."/>
            <person name="Glass J.I."/>
            <person name="Rusch D."/>
            <person name="Podicherti R."/>
            <person name="Tsui H.-C.T."/>
            <person name="Winkler M.E."/>
        </authorList>
    </citation>
    <scope>NUCLEOTIDE SEQUENCE</scope>
</reference>
<evidence type="ECO:0000313" key="2">
    <source>
        <dbReference type="EMBL" id="SVC14111.1"/>
    </source>
</evidence>
<protein>
    <submittedName>
        <fullName evidence="2">Uncharacterized protein</fullName>
    </submittedName>
</protein>
<sequence>MERFVVKDILTQKDAKMDKETFLAILLTPFLFLGLVLFYIIIGIPMLIAVLLDSSYKKDAWKDYKIIEKK</sequence>
<dbReference type="EMBL" id="UINC01075685">
    <property type="protein sequence ID" value="SVC14111.1"/>
    <property type="molecule type" value="Genomic_DNA"/>
</dbReference>
<keyword evidence="1" id="KW-0812">Transmembrane</keyword>
<keyword evidence="1" id="KW-0472">Membrane</keyword>
<accession>A0A382JU70</accession>
<organism evidence="2">
    <name type="scientific">marine metagenome</name>
    <dbReference type="NCBI Taxonomy" id="408172"/>
    <lineage>
        <taxon>unclassified sequences</taxon>
        <taxon>metagenomes</taxon>
        <taxon>ecological metagenomes</taxon>
    </lineage>
</organism>
<name>A0A382JU70_9ZZZZ</name>
<feature type="transmembrane region" description="Helical" evidence="1">
    <location>
        <begin position="21"/>
        <end position="52"/>
    </location>
</feature>
<evidence type="ECO:0000256" key="1">
    <source>
        <dbReference type="SAM" id="Phobius"/>
    </source>
</evidence>
<proteinExistence type="predicted"/>